<sequence>MPSVKRLDIVGYNNEKVPNTYIDFSSDQLAILLPGFAYTNDSPILYYTASHLMLKLSKQKYKRIILVGKSIGTLALGEILISIKDLIEAEVIWLTPLLNYEELAEKILRINNRSLLILGTEDPAYKSGNLKKILEKKNVGSLIIEGANHSLEIGNNIFESINVSQKILSKIVDFVDEFK</sequence>
<evidence type="ECO:0008006" key="3">
    <source>
        <dbReference type="Google" id="ProtNLM"/>
    </source>
</evidence>
<keyword evidence="2" id="KW-1185">Reference proteome</keyword>
<dbReference type="RefSeq" id="WP_069657141.1">
    <property type="nucleotide sequence ID" value="NZ_MIJF01000038.1"/>
</dbReference>
<comment type="caution">
    <text evidence="1">The sequence shown here is derived from an EMBL/GenBank/DDBJ whole genome shotgun (WGS) entry which is preliminary data.</text>
</comment>
<dbReference type="STRING" id="337097.BHF71_09940"/>
<name>A0A1D2YTH5_9BACI</name>
<evidence type="ECO:0000313" key="1">
    <source>
        <dbReference type="EMBL" id="OEF99000.1"/>
    </source>
</evidence>
<accession>A0A1D2YTH5</accession>
<gene>
    <name evidence="1" type="ORF">BHF71_09940</name>
</gene>
<dbReference type="Gene3D" id="3.40.50.1820">
    <property type="entry name" value="alpha/beta hydrolase"/>
    <property type="match status" value="1"/>
</dbReference>
<dbReference type="SUPFAM" id="SSF53474">
    <property type="entry name" value="alpha/beta-Hydrolases"/>
    <property type="match status" value="1"/>
</dbReference>
<evidence type="ECO:0000313" key="2">
    <source>
        <dbReference type="Proteomes" id="UP000243739"/>
    </source>
</evidence>
<dbReference type="EMBL" id="MIJF01000038">
    <property type="protein sequence ID" value="OEF99000.1"/>
    <property type="molecule type" value="Genomic_DNA"/>
</dbReference>
<dbReference type="InterPro" id="IPR029058">
    <property type="entry name" value="AB_hydrolase_fold"/>
</dbReference>
<proteinExistence type="predicted"/>
<organism evidence="1 2">
    <name type="scientific">Vulcanibacillus modesticaldus</name>
    <dbReference type="NCBI Taxonomy" id="337097"/>
    <lineage>
        <taxon>Bacteria</taxon>
        <taxon>Bacillati</taxon>
        <taxon>Bacillota</taxon>
        <taxon>Bacilli</taxon>
        <taxon>Bacillales</taxon>
        <taxon>Bacillaceae</taxon>
        <taxon>Vulcanibacillus</taxon>
    </lineage>
</organism>
<dbReference type="Proteomes" id="UP000243739">
    <property type="component" value="Unassembled WGS sequence"/>
</dbReference>
<dbReference type="OrthoDB" id="1908495at2"/>
<reference evidence="1 2" key="1">
    <citation type="submission" date="2016-09" db="EMBL/GenBank/DDBJ databases">
        <title>Draft genome sequence for the type strain of Vulcanibacillus modesticaldus BR, a strictly anaerobic, moderately thermophilic, and nitrate-reducing bacterium from deep sea-hydrothermal vents of the Mid-Atlantic Ridge.</title>
        <authorList>
            <person name="Abin C.A."/>
            <person name="Hollibaugh J.T."/>
        </authorList>
    </citation>
    <scope>NUCLEOTIDE SEQUENCE [LARGE SCALE GENOMIC DNA]</scope>
    <source>
        <strain evidence="1 2">BR</strain>
    </source>
</reference>
<protein>
    <recommendedName>
        <fullName evidence="3">Alpha/beta hydrolase</fullName>
    </recommendedName>
</protein>
<dbReference type="AlphaFoldDB" id="A0A1D2YTH5"/>